<evidence type="ECO:0000313" key="3">
    <source>
        <dbReference type="EMBL" id="QEG41043.1"/>
    </source>
</evidence>
<accession>A0A5B9R405</accession>
<evidence type="ECO:0000256" key="1">
    <source>
        <dbReference type="SAM" id="MobiDB-lite"/>
    </source>
</evidence>
<dbReference type="RefSeq" id="WP_068133894.1">
    <property type="nucleotide sequence ID" value="NZ_CP042914.1"/>
</dbReference>
<sequence length="520" mass="57275">MISQQTLPQSIRLVATNSAGQTAHSVLNAEEGVFIGASSNCGFQLGGEGLSGIHCRLSFESNRLLLHDWMSSGGTHVNGQLLTEEKELGLTDVIQIGDYRIALEAAASPSPSASAQEPADEPADATETVNAANPAAPANEAHGLFVAEIAEQASAFEPVSAAYSETPNHQHSAPLPGTESELTESVVDETVMLDDLPVGDVEPVADAFPESEDYPETGQEAASEPTPALDLNSDFFTFEEEATYDAETVALLHAEIEDLQAALAQKDAESSNQESSQRFHGSHSKAAPEEPDTVLDRMQELIDEANRSDERVAILEEMLHAAESKNRAEQEERAQLEAWVEEIESRIGQREDEQRAEVDSLRQRLETSQQQQERLQRQLQQAAFAGGAPKQYEETLEGLQESNHQLQEKLAAAEQQNTTLQRRLKQASADQEVALRKERANIAQEQAKLSRLRFDVSSKLADIEDLPKQENATDRETASRIHALREHLREIHEQEKQEASEVKETTLTNRLAKLWNRVQS</sequence>
<proteinExistence type="predicted"/>
<dbReference type="PROSITE" id="PS50006">
    <property type="entry name" value="FHA_DOMAIN"/>
    <property type="match status" value="1"/>
</dbReference>
<dbReference type="Proteomes" id="UP000325286">
    <property type="component" value="Chromosome"/>
</dbReference>
<keyword evidence="4" id="KW-1185">Reference proteome</keyword>
<organism evidence="3 4">
    <name type="scientific">Roseimaritima ulvae</name>
    <dbReference type="NCBI Taxonomy" id="980254"/>
    <lineage>
        <taxon>Bacteria</taxon>
        <taxon>Pseudomonadati</taxon>
        <taxon>Planctomycetota</taxon>
        <taxon>Planctomycetia</taxon>
        <taxon>Pirellulales</taxon>
        <taxon>Pirellulaceae</taxon>
        <taxon>Roseimaritima</taxon>
    </lineage>
</organism>
<feature type="compositionally biased region" description="Low complexity" evidence="1">
    <location>
        <begin position="107"/>
        <end position="117"/>
    </location>
</feature>
<dbReference type="Pfam" id="PF00498">
    <property type="entry name" value="FHA"/>
    <property type="match status" value="1"/>
</dbReference>
<dbReference type="InterPro" id="IPR000253">
    <property type="entry name" value="FHA_dom"/>
</dbReference>
<feature type="compositionally biased region" description="Basic and acidic residues" evidence="1">
    <location>
        <begin position="346"/>
        <end position="365"/>
    </location>
</feature>
<protein>
    <submittedName>
        <fullName evidence="3">Chromosome partition protein Smc</fullName>
    </submittedName>
</protein>
<dbReference type="SUPFAM" id="SSF49879">
    <property type="entry name" value="SMAD/FHA domain"/>
    <property type="match status" value="1"/>
</dbReference>
<feature type="domain" description="FHA" evidence="2">
    <location>
        <begin position="33"/>
        <end position="82"/>
    </location>
</feature>
<feature type="compositionally biased region" description="Polar residues" evidence="1">
    <location>
        <begin position="270"/>
        <end position="279"/>
    </location>
</feature>
<dbReference type="CDD" id="cd00060">
    <property type="entry name" value="FHA"/>
    <property type="match status" value="1"/>
</dbReference>
<feature type="region of interest" description="Disordered" evidence="1">
    <location>
        <begin position="107"/>
        <end position="128"/>
    </location>
</feature>
<dbReference type="EMBL" id="CP042914">
    <property type="protein sequence ID" value="QEG41043.1"/>
    <property type="molecule type" value="Genomic_DNA"/>
</dbReference>
<evidence type="ECO:0000259" key="2">
    <source>
        <dbReference type="PROSITE" id="PS50006"/>
    </source>
</evidence>
<dbReference type="InterPro" id="IPR008984">
    <property type="entry name" value="SMAD_FHA_dom_sf"/>
</dbReference>
<feature type="region of interest" description="Disordered" evidence="1">
    <location>
        <begin position="346"/>
        <end position="369"/>
    </location>
</feature>
<dbReference type="AlphaFoldDB" id="A0A5B9R405"/>
<evidence type="ECO:0000313" key="4">
    <source>
        <dbReference type="Proteomes" id="UP000325286"/>
    </source>
</evidence>
<dbReference type="Gene3D" id="2.60.200.20">
    <property type="match status" value="1"/>
</dbReference>
<feature type="region of interest" description="Disordered" evidence="1">
    <location>
        <begin position="208"/>
        <end position="228"/>
    </location>
</feature>
<feature type="region of interest" description="Disordered" evidence="1">
    <location>
        <begin position="263"/>
        <end position="292"/>
    </location>
</feature>
<gene>
    <name evidence="3" type="primary">smc_6</name>
    <name evidence="3" type="ORF">UC8_30610</name>
</gene>
<reference evidence="3 4" key="1">
    <citation type="submission" date="2019-08" db="EMBL/GenBank/DDBJ databases">
        <title>Deep-cultivation of Planctomycetes and their phenomic and genomic characterization uncovers novel biology.</title>
        <authorList>
            <person name="Wiegand S."/>
            <person name="Jogler M."/>
            <person name="Boedeker C."/>
            <person name="Pinto D."/>
            <person name="Vollmers J."/>
            <person name="Rivas-Marin E."/>
            <person name="Kohn T."/>
            <person name="Peeters S.H."/>
            <person name="Heuer A."/>
            <person name="Rast P."/>
            <person name="Oberbeckmann S."/>
            <person name="Bunk B."/>
            <person name="Jeske O."/>
            <person name="Meyerdierks A."/>
            <person name="Storesund J.E."/>
            <person name="Kallscheuer N."/>
            <person name="Luecker S."/>
            <person name="Lage O.M."/>
            <person name="Pohl T."/>
            <person name="Merkel B.J."/>
            <person name="Hornburger P."/>
            <person name="Mueller R.-W."/>
            <person name="Bruemmer F."/>
            <person name="Labrenz M."/>
            <person name="Spormann A.M."/>
            <person name="Op den Camp H."/>
            <person name="Overmann J."/>
            <person name="Amann R."/>
            <person name="Jetten M.S.M."/>
            <person name="Mascher T."/>
            <person name="Medema M.H."/>
            <person name="Devos D.P."/>
            <person name="Kaster A.-K."/>
            <person name="Ovreas L."/>
            <person name="Rohde M."/>
            <person name="Galperin M.Y."/>
            <person name="Jogler C."/>
        </authorList>
    </citation>
    <scope>NUCLEOTIDE SEQUENCE [LARGE SCALE GENOMIC DNA]</scope>
    <source>
        <strain evidence="3 4">UC8</strain>
    </source>
</reference>
<dbReference type="KEGG" id="rul:UC8_30610"/>
<dbReference type="SMART" id="SM00240">
    <property type="entry name" value="FHA"/>
    <property type="match status" value="1"/>
</dbReference>
<name>A0A5B9R405_9BACT</name>